<dbReference type="PROSITE" id="PS50144">
    <property type="entry name" value="MATH"/>
    <property type="match status" value="1"/>
</dbReference>
<dbReference type="InterPro" id="IPR002083">
    <property type="entry name" value="MATH/TRAF_dom"/>
</dbReference>
<evidence type="ECO:0000313" key="3">
    <source>
        <dbReference type="EMBL" id="CAI5443683.1"/>
    </source>
</evidence>
<dbReference type="Pfam" id="PF22486">
    <property type="entry name" value="MATH_2"/>
    <property type="match status" value="1"/>
</dbReference>
<accession>A0A9P1IFM2</accession>
<feature type="domain" description="BTB" evidence="1">
    <location>
        <begin position="142"/>
        <end position="198"/>
    </location>
</feature>
<evidence type="ECO:0000259" key="1">
    <source>
        <dbReference type="PROSITE" id="PS50097"/>
    </source>
</evidence>
<dbReference type="CDD" id="cd18186">
    <property type="entry name" value="BTB_POZ_ZBTB_KLHL-like"/>
    <property type="match status" value="1"/>
</dbReference>
<dbReference type="PROSITE" id="PS50097">
    <property type="entry name" value="BTB"/>
    <property type="match status" value="1"/>
</dbReference>
<dbReference type="SMART" id="SM00061">
    <property type="entry name" value="MATH"/>
    <property type="match status" value="1"/>
</dbReference>
<dbReference type="SUPFAM" id="SSF49599">
    <property type="entry name" value="TRAF domain-like"/>
    <property type="match status" value="1"/>
</dbReference>
<dbReference type="Pfam" id="PF00651">
    <property type="entry name" value="BTB"/>
    <property type="match status" value="1"/>
</dbReference>
<dbReference type="InterPro" id="IPR011333">
    <property type="entry name" value="SKP1/BTB/POZ_sf"/>
</dbReference>
<dbReference type="InterPro" id="IPR008974">
    <property type="entry name" value="TRAF-like"/>
</dbReference>
<evidence type="ECO:0000313" key="4">
    <source>
        <dbReference type="Proteomes" id="UP001152747"/>
    </source>
</evidence>
<dbReference type="Proteomes" id="UP001152747">
    <property type="component" value="Unassembled WGS sequence"/>
</dbReference>
<name>A0A9P1IFM2_9PELO</name>
<dbReference type="AlphaFoldDB" id="A0A9P1IFM2"/>
<comment type="caution">
    <text evidence="3">The sequence shown here is derived from an EMBL/GenBank/DDBJ whole genome shotgun (WGS) entry which is preliminary data.</text>
</comment>
<organism evidence="3 4">
    <name type="scientific">Caenorhabditis angaria</name>
    <dbReference type="NCBI Taxonomy" id="860376"/>
    <lineage>
        <taxon>Eukaryota</taxon>
        <taxon>Metazoa</taxon>
        <taxon>Ecdysozoa</taxon>
        <taxon>Nematoda</taxon>
        <taxon>Chromadorea</taxon>
        <taxon>Rhabditida</taxon>
        <taxon>Rhabditina</taxon>
        <taxon>Rhabditomorpha</taxon>
        <taxon>Rhabditoidea</taxon>
        <taxon>Rhabditidae</taxon>
        <taxon>Peloderinae</taxon>
        <taxon>Caenorhabditis</taxon>
    </lineage>
</organism>
<dbReference type="PANTHER" id="PTHR22743">
    <property type="entry name" value="MEPRIN/TRAF-LIKE MATH FAMILY-C.ELEGANS"/>
    <property type="match status" value="1"/>
</dbReference>
<dbReference type="InterPro" id="IPR000210">
    <property type="entry name" value="BTB/POZ_dom"/>
</dbReference>
<dbReference type="Gene3D" id="2.60.210.10">
    <property type="entry name" value="Apoptosis, Tumor Necrosis Factor Receptor Associated Protein 2, Chain A"/>
    <property type="match status" value="1"/>
</dbReference>
<dbReference type="PANTHER" id="PTHR22743:SF168">
    <property type="entry name" value="BTB DOMAIN-CONTAINING PROTEIN"/>
    <property type="match status" value="1"/>
</dbReference>
<gene>
    <name evidence="3" type="ORF">CAMP_LOCUS6320</name>
</gene>
<dbReference type="InterPro" id="IPR052664">
    <property type="entry name" value="BTB-MATH_domain_protein"/>
</dbReference>
<keyword evidence="4" id="KW-1185">Reference proteome</keyword>
<reference evidence="3" key="1">
    <citation type="submission" date="2022-11" db="EMBL/GenBank/DDBJ databases">
        <authorList>
            <person name="Kikuchi T."/>
        </authorList>
    </citation>
    <scope>NUCLEOTIDE SEQUENCE</scope>
    <source>
        <strain evidence="3">PS1010</strain>
    </source>
</reference>
<protein>
    <recommendedName>
        <fullName evidence="5">BTB domain-containing protein</fullName>
    </recommendedName>
</protein>
<sequence length="300" mass="35355">MIPFQSLGNTLRWKFEKFSSLGKEERFSDVFSIGPTSWKIAVCIDSYLSIRLYYDSENKNEKNWFCETEATFKLLRQSGTGKNNEKIYSNAYNYLKLSSGYPKFESWNTVYHYGFQKNDSIIVEINLNFVFHDFSKKIDNFTDIIVNVENTEFNLNKGVLCSKSKYFYDLFITQKSTESAVKLDNITAKDFFYVLMQFNPNLKIIKENNDFETLFKIAKDFGVQSLHQLYEQYLISDECDFKIIQKVKIAEENGYEFLMKSCIESLKTVADVRNVQIDGLFSELKETTRWRIMMRVLDFV</sequence>
<feature type="domain" description="MATH" evidence="2">
    <location>
        <begin position="8"/>
        <end position="127"/>
    </location>
</feature>
<dbReference type="SUPFAM" id="SSF54695">
    <property type="entry name" value="POZ domain"/>
    <property type="match status" value="1"/>
</dbReference>
<evidence type="ECO:0000259" key="2">
    <source>
        <dbReference type="PROSITE" id="PS50144"/>
    </source>
</evidence>
<dbReference type="CDD" id="cd00121">
    <property type="entry name" value="MATH"/>
    <property type="match status" value="1"/>
</dbReference>
<dbReference type="OrthoDB" id="5823179at2759"/>
<dbReference type="Gene3D" id="3.30.710.10">
    <property type="entry name" value="Potassium Channel Kv1.1, Chain A"/>
    <property type="match status" value="1"/>
</dbReference>
<evidence type="ECO:0008006" key="5">
    <source>
        <dbReference type="Google" id="ProtNLM"/>
    </source>
</evidence>
<dbReference type="EMBL" id="CANHGI010000002">
    <property type="protein sequence ID" value="CAI5443683.1"/>
    <property type="molecule type" value="Genomic_DNA"/>
</dbReference>
<proteinExistence type="predicted"/>
<dbReference type="SMART" id="SM00225">
    <property type="entry name" value="BTB"/>
    <property type="match status" value="1"/>
</dbReference>